<keyword evidence="5" id="KW-1133">Transmembrane helix</keyword>
<dbReference type="GO" id="GO:0015031">
    <property type="term" value="P:protein transport"/>
    <property type="evidence" value="ECO:0007669"/>
    <property type="project" value="UniProtKB-KW"/>
</dbReference>
<reference evidence="8 9" key="1">
    <citation type="submission" date="2013-09" db="EMBL/GenBank/DDBJ databases">
        <authorList>
            <person name="Zeng Z."/>
            <person name="Chen C."/>
        </authorList>
    </citation>
    <scope>NUCLEOTIDE SEQUENCE [LARGE SCALE GENOMIC DNA]</scope>
    <source>
        <strain evidence="8 9">WB 3.3-2</strain>
    </source>
</reference>
<dbReference type="Proteomes" id="UP000030152">
    <property type="component" value="Unassembled WGS sequence"/>
</dbReference>
<dbReference type="GO" id="GO:0022857">
    <property type="term" value="F:transmembrane transporter activity"/>
    <property type="evidence" value="ECO:0007669"/>
    <property type="project" value="InterPro"/>
</dbReference>
<evidence type="ECO:0000256" key="2">
    <source>
        <dbReference type="ARBA" id="ARBA00005811"/>
    </source>
</evidence>
<comment type="caution">
    <text evidence="8">The sequence shown here is derived from an EMBL/GenBank/DDBJ whole genome shotgun (WGS) entry which is preliminary data.</text>
</comment>
<name>A0A0A2LXV5_9FLAO</name>
<protein>
    <submittedName>
        <fullName evidence="8">Biopolymer transporter ExbD</fullName>
    </submittedName>
</protein>
<organism evidence="8 9">
    <name type="scientific">Flavobacterium rivuli WB 3.3-2 = DSM 21788</name>
    <dbReference type="NCBI Taxonomy" id="1121895"/>
    <lineage>
        <taxon>Bacteria</taxon>
        <taxon>Pseudomonadati</taxon>
        <taxon>Bacteroidota</taxon>
        <taxon>Flavobacteriia</taxon>
        <taxon>Flavobacteriales</taxon>
        <taxon>Flavobacteriaceae</taxon>
        <taxon>Flavobacterium</taxon>
    </lineage>
</organism>
<comment type="subcellular location">
    <subcellularLocation>
        <location evidence="1">Cell membrane</location>
        <topology evidence="1">Single-pass membrane protein</topology>
    </subcellularLocation>
    <subcellularLocation>
        <location evidence="7">Cell membrane</location>
        <topology evidence="7">Single-pass type II membrane protein</topology>
    </subcellularLocation>
</comment>
<dbReference type="eggNOG" id="COG0848">
    <property type="taxonomic scope" value="Bacteria"/>
</dbReference>
<dbReference type="GO" id="GO:0005886">
    <property type="term" value="C:plasma membrane"/>
    <property type="evidence" value="ECO:0007669"/>
    <property type="project" value="UniProtKB-SubCell"/>
</dbReference>
<evidence type="ECO:0000313" key="8">
    <source>
        <dbReference type="EMBL" id="KGO85192.1"/>
    </source>
</evidence>
<comment type="similarity">
    <text evidence="2 7">Belongs to the ExbD/TolR family.</text>
</comment>
<dbReference type="Pfam" id="PF02472">
    <property type="entry name" value="ExbD"/>
    <property type="match status" value="1"/>
</dbReference>
<keyword evidence="3" id="KW-1003">Cell membrane</keyword>
<keyword evidence="4 7" id="KW-0812">Transmembrane</keyword>
<dbReference type="OrthoDB" id="9793581at2"/>
<keyword evidence="9" id="KW-1185">Reference proteome</keyword>
<dbReference type="EMBL" id="JRLX01000026">
    <property type="protein sequence ID" value="KGO85192.1"/>
    <property type="molecule type" value="Genomic_DNA"/>
</dbReference>
<dbReference type="RefSeq" id="WP_020213256.1">
    <property type="nucleotide sequence ID" value="NZ_JRLX01000026.1"/>
</dbReference>
<evidence type="ECO:0000256" key="6">
    <source>
        <dbReference type="ARBA" id="ARBA00023136"/>
    </source>
</evidence>
<evidence type="ECO:0000313" key="9">
    <source>
        <dbReference type="Proteomes" id="UP000030152"/>
    </source>
</evidence>
<proteinExistence type="inferred from homology"/>
<keyword evidence="6" id="KW-0472">Membrane</keyword>
<evidence type="ECO:0000256" key="3">
    <source>
        <dbReference type="ARBA" id="ARBA00022475"/>
    </source>
</evidence>
<evidence type="ECO:0000256" key="7">
    <source>
        <dbReference type="RuleBase" id="RU003879"/>
    </source>
</evidence>
<dbReference type="PANTHER" id="PTHR30558:SF3">
    <property type="entry name" value="BIOPOLYMER TRANSPORT PROTEIN EXBD-RELATED"/>
    <property type="match status" value="1"/>
</dbReference>
<keyword evidence="7" id="KW-0813">Transport</keyword>
<dbReference type="PANTHER" id="PTHR30558">
    <property type="entry name" value="EXBD MEMBRANE COMPONENT OF PMF-DRIVEN MACROMOLECULE IMPORT SYSTEM"/>
    <property type="match status" value="1"/>
</dbReference>
<dbReference type="InterPro" id="IPR003400">
    <property type="entry name" value="ExbD"/>
</dbReference>
<evidence type="ECO:0000256" key="1">
    <source>
        <dbReference type="ARBA" id="ARBA00004162"/>
    </source>
</evidence>
<dbReference type="AlphaFoldDB" id="A0A0A2LXV5"/>
<evidence type="ECO:0000256" key="4">
    <source>
        <dbReference type="ARBA" id="ARBA00022692"/>
    </source>
</evidence>
<keyword evidence="7" id="KW-0653">Protein transport</keyword>
<accession>A0A0A2LXV5</accession>
<gene>
    <name evidence="8" type="ORF">Q765_17675</name>
</gene>
<sequence length="219" mass="24546">MAKHKISRKSTRIDMTAMCDVAFLLLSFFVMTATAKQPEPKPVDTPASTIIDKLPEEGVATITVGDKQVFFTIPRASRRGTLERISQEKGLTFTEKEYKAFEGMDGFGVPLNQLKSLLSKSSAVRNAPGVQIGIPYDTINDQLSDWVKLAREAHKAIYEDQLQTGKINTEEFGKKADLGIAIKGDAKEDFMTVKRIIDILQEQKKNRFFLITGLRNKDF</sequence>
<evidence type="ECO:0000256" key="5">
    <source>
        <dbReference type="ARBA" id="ARBA00022989"/>
    </source>
</evidence>
<dbReference type="STRING" id="1121895.GCA_000378485_02097"/>